<dbReference type="PANTHER" id="PTHR33508">
    <property type="entry name" value="UPF0056 MEMBRANE PROTEIN YHCE"/>
    <property type="match status" value="1"/>
</dbReference>
<proteinExistence type="inferred from homology"/>
<evidence type="ECO:0000256" key="7">
    <source>
        <dbReference type="ARBA" id="ARBA00023136"/>
    </source>
</evidence>
<protein>
    <recommendedName>
        <fullName evidence="8">UPF0056 membrane protein</fullName>
    </recommendedName>
</protein>
<comment type="caution">
    <text evidence="9">The sequence shown here is derived from an EMBL/GenBank/DDBJ whole genome shotgun (WGS) entry which is preliminary data.</text>
</comment>
<keyword evidence="6 8" id="KW-1133">Transmembrane helix</keyword>
<dbReference type="NCBIfam" id="TIGR00427">
    <property type="entry name" value="NAAT family transporter"/>
    <property type="match status" value="1"/>
</dbReference>
<dbReference type="Pfam" id="PF01914">
    <property type="entry name" value="MarC"/>
    <property type="match status" value="1"/>
</dbReference>
<feature type="transmembrane region" description="Helical" evidence="8">
    <location>
        <begin position="153"/>
        <end position="177"/>
    </location>
</feature>
<organism evidence="9 10">
    <name type="scientific">Chelatococcus sambhunathii</name>
    <dbReference type="NCBI Taxonomy" id="363953"/>
    <lineage>
        <taxon>Bacteria</taxon>
        <taxon>Pseudomonadati</taxon>
        <taxon>Pseudomonadota</taxon>
        <taxon>Alphaproteobacteria</taxon>
        <taxon>Hyphomicrobiales</taxon>
        <taxon>Chelatococcaceae</taxon>
        <taxon>Chelatococcus</taxon>
    </lineage>
</organism>
<dbReference type="Proteomes" id="UP001181622">
    <property type="component" value="Unassembled WGS sequence"/>
</dbReference>
<keyword evidence="3" id="KW-1003">Cell membrane</keyword>
<accession>A0ABU1DJY5</accession>
<comment type="similarity">
    <text evidence="2 8">Belongs to the UPF0056 (MarC) family.</text>
</comment>
<feature type="transmembrane region" description="Helical" evidence="8">
    <location>
        <begin position="122"/>
        <end position="147"/>
    </location>
</feature>
<evidence type="ECO:0000256" key="4">
    <source>
        <dbReference type="ARBA" id="ARBA00022519"/>
    </source>
</evidence>
<dbReference type="RefSeq" id="WP_309394010.1">
    <property type="nucleotide sequence ID" value="NZ_JADBEO010000047.1"/>
</dbReference>
<dbReference type="PANTHER" id="PTHR33508:SF2">
    <property type="entry name" value="UPF0056 INNER MEMBRANE PROTEIN MARC"/>
    <property type="match status" value="1"/>
</dbReference>
<gene>
    <name evidence="9" type="ORF">IHQ68_17100</name>
</gene>
<evidence type="ECO:0000256" key="5">
    <source>
        <dbReference type="ARBA" id="ARBA00022692"/>
    </source>
</evidence>
<feature type="transmembrane region" description="Helical" evidence="8">
    <location>
        <begin position="55"/>
        <end position="75"/>
    </location>
</feature>
<keyword evidence="4" id="KW-0997">Cell inner membrane</keyword>
<evidence type="ECO:0000313" key="10">
    <source>
        <dbReference type="Proteomes" id="UP001181622"/>
    </source>
</evidence>
<reference evidence="9" key="1">
    <citation type="submission" date="2020-10" db="EMBL/GenBank/DDBJ databases">
        <authorList>
            <person name="Abbas A."/>
            <person name="Razzaq R."/>
            <person name="Waqas M."/>
            <person name="Abbas N."/>
            <person name="Nielsen T.K."/>
            <person name="Hansen L.H."/>
            <person name="Hussain S."/>
            <person name="Shahid M."/>
        </authorList>
    </citation>
    <scope>NUCLEOTIDE SEQUENCE</scope>
    <source>
        <strain evidence="9">S14</strain>
    </source>
</reference>
<evidence type="ECO:0000313" key="9">
    <source>
        <dbReference type="EMBL" id="MDR4308338.1"/>
    </source>
</evidence>
<keyword evidence="7 8" id="KW-0472">Membrane</keyword>
<feature type="transmembrane region" description="Helical" evidence="8">
    <location>
        <begin position="198"/>
        <end position="216"/>
    </location>
</feature>
<name>A0ABU1DJY5_9HYPH</name>
<evidence type="ECO:0000256" key="6">
    <source>
        <dbReference type="ARBA" id="ARBA00022989"/>
    </source>
</evidence>
<dbReference type="EMBL" id="JADBEO010000047">
    <property type="protein sequence ID" value="MDR4308338.1"/>
    <property type="molecule type" value="Genomic_DNA"/>
</dbReference>
<comment type="caution">
    <text evidence="8">Lacks conserved residue(s) required for the propagation of feature annotation.</text>
</comment>
<sequence length="228" mass="23974">MFVTDWLLAMTQAFLLAGSALFSIINPMGGALIFTQITAERSHAERVALARKIAIYAEAVMLASLWLGSYVLAFFGVTLPALRIAGGLVVAVNGWRLLMAPEHHEQRKQSEAEDAKDIPDDVAFFPLTMPLTTGPGTIAVAIAIGAARPPETVALTAFGVGISLAAVANAVAIWLAYSWGDWITNLLGPSGVRIIGRLAAFLLLCVGVQIALTGSLDALHAAGFGHAR</sequence>
<comment type="subcellular location">
    <subcellularLocation>
        <location evidence="1">Cell inner membrane</location>
        <topology evidence="1">Multi-pass membrane protein</topology>
    </subcellularLocation>
    <subcellularLocation>
        <location evidence="8">Cell membrane</location>
        <topology evidence="8">Multi-pass membrane protein</topology>
    </subcellularLocation>
</comment>
<evidence type="ECO:0000256" key="1">
    <source>
        <dbReference type="ARBA" id="ARBA00004429"/>
    </source>
</evidence>
<dbReference type="InterPro" id="IPR002771">
    <property type="entry name" value="Multi_antbiot-R_MarC"/>
</dbReference>
<evidence type="ECO:0000256" key="3">
    <source>
        <dbReference type="ARBA" id="ARBA00022475"/>
    </source>
</evidence>
<evidence type="ECO:0000256" key="8">
    <source>
        <dbReference type="RuleBase" id="RU362048"/>
    </source>
</evidence>
<feature type="transmembrane region" description="Helical" evidence="8">
    <location>
        <begin position="6"/>
        <end position="34"/>
    </location>
</feature>
<evidence type="ECO:0000256" key="2">
    <source>
        <dbReference type="ARBA" id="ARBA00009784"/>
    </source>
</evidence>
<keyword evidence="10" id="KW-1185">Reference proteome</keyword>
<keyword evidence="5 8" id="KW-0812">Transmembrane</keyword>